<gene>
    <name evidence="1" type="ORF">PGTUg99_006847</name>
</gene>
<sequence length="50" mass="5789">MDSSRSKPLSYGDQDAWKAGFGVQNPTRYTIFRHNVPSSFMLNRFNVKVH</sequence>
<reference evidence="1 2" key="1">
    <citation type="submission" date="2019-05" db="EMBL/GenBank/DDBJ databases">
        <title>Emergence of the Ug99 lineage of the wheat stem rust pathogen through somatic hybridization.</title>
        <authorList>
            <person name="Li F."/>
            <person name="Upadhyaya N.M."/>
            <person name="Sperschneider J."/>
            <person name="Matny O."/>
            <person name="Nguyen-Phuc H."/>
            <person name="Mago R."/>
            <person name="Raley C."/>
            <person name="Miller M.E."/>
            <person name="Silverstein K.A.T."/>
            <person name="Henningsen E."/>
            <person name="Hirsch C.D."/>
            <person name="Visser B."/>
            <person name="Pretorius Z.A."/>
            <person name="Steffenson B.J."/>
            <person name="Schwessinger B."/>
            <person name="Dodds P.N."/>
            <person name="Figueroa M."/>
        </authorList>
    </citation>
    <scope>NUCLEOTIDE SEQUENCE [LARGE SCALE GENOMIC DNA]</scope>
    <source>
        <strain evidence="1 2">Ug99</strain>
    </source>
</reference>
<protein>
    <submittedName>
        <fullName evidence="1">Uncharacterized protein</fullName>
    </submittedName>
</protein>
<organism evidence="1 2">
    <name type="scientific">Puccinia graminis f. sp. tritici</name>
    <dbReference type="NCBI Taxonomy" id="56615"/>
    <lineage>
        <taxon>Eukaryota</taxon>
        <taxon>Fungi</taxon>
        <taxon>Dikarya</taxon>
        <taxon>Basidiomycota</taxon>
        <taxon>Pucciniomycotina</taxon>
        <taxon>Pucciniomycetes</taxon>
        <taxon>Pucciniales</taxon>
        <taxon>Pucciniaceae</taxon>
        <taxon>Puccinia</taxon>
    </lineage>
</organism>
<dbReference type="AlphaFoldDB" id="A0A5B0RD36"/>
<evidence type="ECO:0000313" key="2">
    <source>
        <dbReference type="Proteomes" id="UP000325313"/>
    </source>
</evidence>
<name>A0A5B0RD36_PUCGR</name>
<dbReference type="Proteomes" id="UP000325313">
    <property type="component" value="Unassembled WGS sequence"/>
</dbReference>
<accession>A0A5B0RD36</accession>
<proteinExistence type="predicted"/>
<dbReference type="EMBL" id="VDEP01000209">
    <property type="protein sequence ID" value="KAA1123322.1"/>
    <property type="molecule type" value="Genomic_DNA"/>
</dbReference>
<comment type="caution">
    <text evidence="1">The sequence shown here is derived from an EMBL/GenBank/DDBJ whole genome shotgun (WGS) entry which is preliminary data.</text>
</comment>
<evidence type="ECO:0000313" key="1">
    <source>
        <dbReference type="EMBL" id="KAA1123322.1"/>
    </source>
</evidence>